<name>A0A387G960_9HYPH</name>
<dbReference type="KEGG" id="rjg:CCGE525_37060"/>
<protein>
    <submittedName>
        <fullName evidence="5">Class I SAM-dependent methyltransferase</fullName>
    </submittedName>
</protein>
<dbReference type="GO" id="GO:0008757">
    <property type="term" value="F:S-adenosylmethionine-dependent methyltransferase activity"/>
    <property type="evidence" value="ECO:0007669"/>
    <property type="project" value="InterPro"/>
</dbReference>
<keyword evidence="5" id="KW-0614">Plasmid</keyword>
<evidence type="ECO:0000259" key="4">
    <source>
        <dbReference type="Pfam" id="PF08241"/>
    </source>
</evidence>
<keyword evidence="3 5" id="KW-0808">Transferase</keyword>
<dbReference type="OrthoDB" id="5642573at2"/>
<accession>A0A387G960</accession>
<evidence type="ECO:0000256" key="3">
    <source>
        <dbReference type="ARBA" id="ARBA00022679"/>
    </source>
</evidence>
<dbReference type="RefSeq" id="WP_120709253.1">
    <property type="nucleotide sequence ID" value="NZ_CP032697.1"/>
</dbReference>
<dbReference type="GO" id="GO:0032259">
    <property type="term" value="P:methylation"/>
    <property type="evidence" value="ECO:0007669"/>
    <property type="project" value="UniProtKB-KW"/>
</dbReference>
<dbReference type="InterPro" id="IPR051052">
    <property type="entry name" value="Diverse_substrate_MTase"/>
</dbReference>
<proteinExistence type="inferred from homology"/>
<dbReference type="CDD" id="cd02440">
    <property type="entry name" value="AdoMet_MTases"/>
    <property type="match status" value="1"/>
</dbReference>
<evidence type="ECO:0000256" key="2">
    <source>
        <dbReference type="ARBA" id="ARBA00022603"/>
    </source>
</evidence>
<dbReference type="PANTHER" id="PTHR44942">
    <property type="entry name" value="METHYLTRANSF_11 DOMAIN-CONTAINING PROTEIN"/>
    <property type="match status" value="1"/>
</dbReference>
<reference evidence="5 6" key="1">
    <citation type="submission" date="2018-10" db="EMBL/GenBank/DDBJ databases">
        <title>Rhizobium etli, R. leguminosarum and a new Rhizobium genospecies from Phaseolus dumosus.</title>
        <authorList>
            <person name="Ramirez-Puebla S.T."/>
            <person name="Rogel-Hernandez M.A."/>
            <person name="Guerrero G."/>
            <person name="Ormeno-Orrillo E."/>
            <person name="Martinez-Romero J.C."/>
            <person name="Negrete-Yankelevich S."/>
            <person name="Martinez-Romero E."/>
        </authorList>
    </citation>
    <scope>NUCLEOTIDE SEQUENCE [LARGE SCALE GENOMIC DNA]</scope>
    <source>
        <strain evidence="5 6">CCGE525</strain>
        <plasmid evidence="6">prccge525a</plasmid>
    </source>
</reference>
<feature type="domain" description="Methyltransferase type 11" evidence="4">
    <location>
        <begin position="46"/>
        <end position="137"/>
    </location>
</feature>
<dbReference type="InterPro" id="IPR029063">
    <property type="entry name" value="SAM-dependent_MTases_sf"/>
</dbReference>
<dbReference type="EMBL" id="CP032697">
    <property type="protein sequence ID" value="AYG64362.1"/>
    <property type="molecule type" value="Genomic_DNA"/>
</dbReference>
<dbReference type="SUPFAM" id="SSF53335">
    <property type="entry name" value="S-adenosyl-L-methionine-dependent methyltransferases"/>
    <property type="match status" value="1"/>
</dbReference>
<comment type="similarity">
    <text evidence="1">Belongs to the methyltransferase superfamily.</text>
</comment>
<keyword evidence="6" id="KW-1185">Reference proteome</keyword>
<dbReference type="Gene3D" id="3.40.50.150">
    <property type="entry name" value="Vaccinia Virus protein VP39"/>
    <property type="match status" value="1"/>
</dbReference>
<evidence type="ECO:0000313" key="5">
    <source>
        <dbReference type="EMBL" id="AYG64362.1"/>
    </source>
</evidence>
<gene>
    <name evidence="5" type="ORF">CCGE525_37060</name>
</gene>
<evidence type="ECO:0000256" key="1">
    <source>
        <dbReference type="ARBA" id="ARBA00008361"/>
    </source>
</evidence>
<dbReference type="Pfam" id="PF08241">
    <property type="entry name" value="Methyltransf_11"/>
    <property type="match status" value="1"/>
</dbReference>
<evidence type="ECO:0000313" key="6">
    <source>
        <dbReference type="Proteomes" id="UP000282195"/>
    </source>
</evidence>
<organism evidence="5 6">
    <name type="scientific">Rhizobium jaguaris</name>
    <dbReference type="NCBI Taxonomy" id="1312183"/>
    <lineage>
        <taxon>Bacteria</taxon>
        <taxon>Pseudomonadati</taxon>
        <taxon>Pseudomonadota</taxon>
        <taxon>Alphaproteobacteria</taxon>
        <taxon>Hyphomicrobiales</taxon>
        <taxon>Rhizobiaceae</taxon>
        <taxon>Rhizobium/Agrobacterium group</taxon>
        <taxon>Rhizobium</taxon>
    </lineage>
</organism>
<dbReference type="AlphaFoldDB" id="A0A387G960"/>
<dbReference type="InterPro" id="IPR013216">
    <property type="entry name" value="Methyltransf_11"/>
</dbReference>
<sequence>MNGSYTYGDFSNTASYYAARAAYDKVVLDILTAHVGASRTNFTVADIGAGTGKLTSDLASRHLRGFAIEPNDEMRNEGKRAMITSGAFEWRPGTGENTSLPDHSVDWAIVSNAFHWMDRHATLHEMRRILRPGGFLSIVYCLPDHQSCRTRTVIENHISTTFPGLKRVVHGIRDLMMRLKDIIHLSNTFTECLQIHRQHIVSKTPERFLLSWRGTHDIPSQIGAERWEELLSWIEGQIRGARELRLPHETTSWTVQLKTRMVEATEKAIAEHDHESRTANV</sequence>
<keyword evidence="2 5" id="KW-0489">Methyltransferase</keyword>
<dbReference type="Proteomes" id="UP000282195">
    <property type="component" value="Plasmid pRCCGE525a"/>
</dbReference>
<geneLocation type="plasmid" evidence="6">
    <name>prccge525a</name>
</geneLocation>
<dbReference type="PANTHER" id="PTHR44942:SF4">
    <property type="entry name" value="METHYLTRANSFERASE TYPE 11 DOMAIN-CONTAINING PROTEIN"/>
    <property type="match status" value="1"/>
</dbReference>